<name>A0A6F8PMR3_9GAMM</name>
<protein>
    <submittedName>
        <fullName evidence="1">Uncharacterized protein</fullName>
    </submittedName>
</protein>
<sequence length="114" mass="13136">MLEVLHLVSNPETLQSPRAQLKVAPEQSKSAQKLYPISKVVQFVPKEVDMMPGNWAEPGNPTPYELCTTLQTCKRLWHLNKEALTCFDCDQEVTLHNIKVLEKLYIHLMDYLVE</sequence>
<gene>
    <name evidence="1" type="ORF">THMIRHAT_11490</name>
</gene>
<accession>A0A6F8PMR3</accession>
<keyword evidence="2" id="KW-1185">Reference proteome</keyword>
<dbReference type="Proteomes" id="UP000501466">
    <property type="component" value="Chromosome"/>
</dbReference>
<dbReference type="RefSeq" id="WP_173291205.1">
    <property type="nucleotide sequence ID" value="NZ_AP021888.1"/>
</dbReference>
<dbReference type="KEGG" id="tzo:THMIRHAT_11490"/>
<dbReference type="EMBL" id="AP021888">
    <property type="protein sequence ID" value="BBP43403.1"/>
    <property type="molecule type" value="Genomic_DNA"/>
</dbReference>
<proteinExistence type="predicted"/>
<dbReference type="AlphaFoldDB" id="A0A6F8PMR3"/>
<evidence type="ECO:0000313" key="2">
    <source>
        <dbReference type="Proteomes" id="UP000501466"/>
    </source>
</evidence>
<reference evidence="2" key="1">
    <citation type="submission" date="2019-11" db="EMBL/GenBank/DDBJ databases">
        <title>Isolation and characterization of two novel species in the genus Thiomicrorhabdus.</title>
        <authorList>
            <person name="Mochizuki J."/>
            <person name="Kojima H."/>
            <person name="Fukui M."/>
        </authorList>
    </citation>
    <scope>NUCLEOTIDE SEQUENCE [LARGE SCALE GENOMIC DNA]</scope>
    <source>
        <strain evidence="2">AkT22</strain>
    </source>
</reference>
<evidence type="ECO:0000313" key="1">
    <source>
        <dbReference type="EMBL" id="BBP43403.1"/>
    </source>
</evidence>
<organism evidence="1 2">
    <name type="scientific">Thiosulfativibrio zosterae</name>
    <dbReference type="NCBI Taxonomy" id="2675053"/>
    <lineage>
        <taxon>Bacteria</taxon>
        <taxon>Pseudomonadati</taxon>
        <taxon>Pseudomonadota</taxon>
        <taxon>Gammaproteobacteria</taxon>
        <taxon>Thiotrichales</taxon>
        <taxon>Piscirickettsiaceae</taxon>
        <taxon>Thiosulfativibrio</taxon>
    </lineage>
</organism>